<reference evidence="2 3" key="1">
    <citation type="journal article" date="2013" name="ISME J.">
        <title>A metabolic model for members of the genus Tetrasphaera involved in enhanced biological phosphorus removal.</title>
        <authorList>
            <person name="Kristiansen R."/>
            <person name="Nguyen H.T.T."/>
            <person name="Saunders A.M."/>
            <person name="Nielsen J.L."/>
            <person name="Wimmer R."/>
            <person name="Le V.Q."/>
            <person name="McIlroy S.J."/>
            <person name="Petrovski S."/>
            <person name="Seviour R.J."/>
            <person name="Calteau A."/>
            <person name="Nielsen K.L."/>
            <person name="Nielsen P.H."/>
        </authorList>
    </citation>
    <scope>NUCLEOTIDE SEQUENCE [LARGE SCALE GENOMIC DNA]</scope>
    <source>
        <strain evidence="2 3">T1-X7</strain>
    </source>
</reference>
<proteinExistence type="predicted"/>
<dbReference type="Proteomes" id="UP000035721">
    <property type="component" value="Unassembled WGS sequence"/>
</dbReference>
<evidence type="ECO:0000313" key="2">
    <source>
        <dbReference type="EMBL" id="CCH80386.1"/>
    </source>
</evidence>
<organism evidence="2 3">
    <name type="scientific">Nostocoides japonicum T1-X7</name>
    <dbReference type="NCBI Taxonomy" id="1194083"/>
    <lineage>
        <taxon>Bacteria</taxon>
        <taxon>Bacillati</taxon>
        <taxon>Actinomycetota</taxon>
        <taxon>Actinomycetes</taxon>
        <taxon>Micrococcales</taxon>
        <taxon>Intrasporangiaceae</taxon>
        <taxon>Nostocoides</taxon>
    </lineage>
</organism>
<name>A0A077M3J8_9MICO</name>
<protein>
    <submittedName>
        <fullName evidence="2">Uncharacterized protein</fullName>
    </submittedName>
</protein>
<accession>A0A077M3J8</accession>
<dbReference type="STRING" id="1194083.BN12_900010"/>
<evidence type="ECO:0000313" key="3">
    <source>
        <dbReference type="Proteomes" id="UP000035721"/>
    </source>
</evidence>
<keyword evidence="3" id="KW-1185">Reference proteome</keyword>
<gene>
    <name evidence="2" type="ORF">BN12_900010</name>
</gene>
<dbReference type="AlphaFoldDB" id="A0A077M3J8"/>
<evidence type="ECO:0000256" key="1">
    <source>
        <dbReference type="SAM" id="MobiDB-lite"/>
    </source>
</evidence>
<dbReference type="EMBL" id="CAJB01000426">
    <property type="protein sequence ID" value="CCH80386.1"/>
    <property type="molecule type" value="Genomic_DNA"/>
</dbReference>
<sequence length="200" mass="20392">MSAWGMTDGVGDNTGANLGHGENSTGIPRRNAMAIASIGARLTAGLSDALLLSRQLHQGLAGCRRHLQGSARREFVEPIMCELQVLAQEVLIGLHGVVGLAGLVAAASSIGLGDDPGLELLDIALRLATDSAAAAASASAAATHALSYKPATGSCEATTMCDRFLRTACVESATVVDQLESAIAAASAMMSGRPRLRLAQ</sequence>
<comment type="caution">
    <text evidence="2">The sequence shown here is derived from an EMBL/GenBank/DDBJ whole genome shotgun (WGS) entry which is preliminary data.</text>
</comment>
<feature type="region of interest" description="Disordered" evidence="1">
    <location>
        <begin position="1"/>
        <end position="23"/>
    </location>
</feature>